<keyword evidence="3" id="KW-1185">Reference proteome</keyword>
<dbReference type="Gene3D" id="3.40.50.300">
    <property type="entry name" value="P-loop containing nucleotide triphosphate hydrolases"/>
    <property type="match status" value="2"/>
</dbReference>
<dbReference type="GO" id="GO:0003677">
    <property type="term" value="F:DNA binding"/>
    <property type="evidence" value="ECO:0007669"/>
    <property type="project" value="InterPro"/>
</dbReference>
<dbReference type="PANTHER" id="PTHR11070">
    <property type="entry name" value="UVRD / RECB / PCRA DNA HELICASE FAMILY MEMBER"/>
    <property type="match status" value="1"/>
</dbReference>
<dbReference type="Pfam" id="PF08378">
    <property type="entry name" value="NERD"/>
    <property type="match status" value="1"/>
</dbReference>
<evidence type="ECO:0000313" key="2">
    <source>
        <dbReference type="EMBL" id="AVL99857.1"/>
    </source>
</evidence>
<dbReference type="KEGG" id="git:C6V83_05760"/>
<dbReference type="RefSeq" id="WP_105941589.1">
    <property type="nucleotide sequence ID" value="NZ_CP027433.1"/>
</dbReference>
<dbReference type="InterPro" id="IPR027785">
    <property type="entry name" value="UvrD-like_helicase_C"/>
</dbReference>
<dbReference type="SUPFAM" id="SSF52540">
    <property type="entry name" value="P-loop containing nucleoside triphosphate hydrolases"/>
    <property type="match status" value="1"/>
</dbReference>
<proteinExistence type="predicted"/>
<gene>
    <name evidence="2" type="ORF">C6V83_05760</name>
</gene>
<dbReference type="GO" id="GO:0000725">
    <property type="term" value="P:recombinational repair"/>
    <property type="evidence" value="ECO:0007669"/>
    <property type="project" value="TreeGrafter"/>
</dbReference>
<dbReference type="Pfam" id="PF13538">
    <property type="entry name" value="UvrD_C_2"/>
    <property type="match status" value="1"/>
</dbReference>
<dbReference type="InterPro" id="IPR000212">
    <property type="entry name" value="DNA_helicase_UvrD/REP"/>
</dbReference>
<dbReference type="GO" id="GO:0005829">
    <property type="term" value="C:cytosol"/>
    <property type="evidence" value="ECO:0007669"/>
    <property type="project" value="TreeGrafter"/>
</dbReference>
<reference evidence="2 3" key="1">
    <citation type="submission" date="2018-03" db="EMBL/GenBank/DDBJ databases">
        <title>Characteristics and genome of n-alkane degrading marine bacteria Gordonia iterans isolated from crude oil contaminated in Tae-an, South Korea.</title>
        <authorList>
            <person name="Lee S.-S."/>
            <person name="Kim H."/>
        </authorList>
    </citation>
    <scope>NUCLEOTIDE SEQUENCE [LARGE SCALE GENOMIC DNA]</scope>
    <source>
        <strain evidence="2 3">Co17</strain>
    </source>
</reference>
<dbReference type="InterPro" id="IPR011528">
    <property type="entry name" value="NERD"/>
</dbReference>
<dbReference type="OrthoDB" id="4509614at2"/>
<sequence length="566" mass="62342">MARLIPSLFPESAAPGEKSVYRMLAEDETTDDWIVLHSLNIAEHVRNPEGEADFVVIAPDLGVLVIEVKSHEHFTFDDGVWKLGSQAPTTRGPFQQASEAMHSIRKDLLKKGIDLRSIPTLSAAWFTATRARTMLKPTNEWFDWQVLDSEDLKNNPIGALRRAFAGGIANLDATFNGFSYGGVGPDQATAQQIARLLRPNFEFGRVAGDVRSARERQLVRFVEEQFLALDAMVDNQRVLFTGPAGSGKTFLALEAARRELALGRTGSLMCFNKLLGRRLAADINVPSLSVGTFHSKLVALTGLKAPNDAGQLFWTSELPERAIEILLEMDKPPADFLIVDEVQDLVTESYLDVFELMVKGGLAGGRVLMFGDFERQAIYDDGRGHELIKARMPNIPSHRLTMNCRNLPRIGFSVNFFSGLTPGYKKFRRDDDGVNPVLLKYVRGDDQSPLLRKAVDELREESFDLTEIVVLSPLGAGSVAATTTDSWLKSVLVQADGRNTKKGKIRFASIQSFKGLEAPAVIVTDLDRASVPNFESVLYVGLTRATDRLYGVIEEGTGLEGMAGNQ</sequence>
<name>A0A2S0KDT0_9ACTN</name>
<protein>
    <submittedName>
        <fullName evidence="2">Nuclease</fullName>
    </submittedName>
</protein>
<accession>A0A2S0KDT0</accession>
<organism evidence="2 3">
    <name type="scientific">Gordonia iterans</name>
    <dbReference type="NCBI Taxonomy" id="1004901"/>
    <lineage>
        <taxon>Bacteria</taxon>
        <taxon>Bacillati</taxon>
        <taxon>Actinomycetota</taxon>
        <taxon>Actinomycetes</taxon>
        <taxon>Mycobacteriales</taxon>
        <taxon>Gordoniaceae</taxon>
        <taxon>Gordonia</taxon>
    </lineage>
</organism>
<dbReference type="InterPro" id="IPR003593">
    <property type="entry name" value="AAA+_ATPase"/>
</dbReference>
<dbReference type="SMART" id="SM00382">
    <property type="entry name" value="AAA"/>
    <property type="match status" value="1"/>
</dbReference>
<evidence type="ECO:0000313" key="3">
    <source>
        <dbReference type="Proteomes" id="UP000239814"/>
    </source>
</evidence>
<dbReference type="Pfam" id="PF13245">
    <property type="entry name" value="AAA_19"/>
    <property type="match status" value="1"/>
</dbReference>
<dbReference type="Proteomes" id="UP000239814">
    <property type="component" value="Chromosome"/>
</dbReference>
<feature type="domain" description="AAA+ ATPase" evidence="1">
    <location>
        <begin position="234"/>
        <end position="544"/>
    </location>
</feature>
<dbReference type="InterPro" id="IPR027417">
    <property type="entry name" value="P-loop_NTPase"/>
</dbReference>
<dbReference type="PANTHER" id="PTHR11070:SF2">
    <property type="entry name" value="ATP-DEPENDENT DNA HELICASE SRS2"/>
    <property type="match status" value="1"/>
</dbReference>
<evidence type="ECO:0000259" key="1">
    <source>
        <dbReference type="SMART" id="SM00382"/>
    </source>
</evidence>
<dbReference type="EMBL" id="CP027433">
    <property type="protein sequence ID" value="AVL99857.1"/>
    <property type="molecule type" value="Genomic_DNA"/>
</dbReference>
<dbReference type="GO" id="GO:0043138">
    <property type="term" value="F:3'-5' DNA helicase activity"/>
    <property type="evidence" value="ECO:0007669"/>
    <property type="project" value="TreeGrafter"/>
</dbReference>
<dbReference type="AlphaFoldDB" id="A0A2S0KDT0"/>
<dbReference type="GO" id="GO:0005524">
    <property type="term" value="F:ATP binding"/>
    <property type="evidence" value="ECO:0007669"/>
    <property type="project" value="InterPro"/>
</dbReference>